<evidence type="ECO:0008006" key="4">
    <source>
        <dbReference type="Google" id="ProtNLM"/>
    </source>
</evidence>
<dbReference type="RefSeq" id="WP_158296052.1">
    <property type="nucleotide sequence ID" value="NZ_JBHSII010000006.1"/>
</dbReference>
<protein>
    <recommendedName>
        <fullName evidence="4">TIGR03749 family integrating conjugative element protein</fullName>
    </recommendedName>
</protein>
<sequence>MTKLIKKWIATVVFVFSMTQASATEVLVWDKKPLSIRLEVNQERLIEFPDNISIEIPNKLRSRLRVSAAAGVMYITPIAEFPKTRIDIRLASTNELIFVDLFAVEPTGELSQGSVKVVTMKEVKKKQKEDTDLIAQSTSLTIKDLIQHASHDFYAPSRLKDNSKPIVETRIKSKLNLDLLFMGRSAALFDLQPMKQYRTSRYTLTAILVTNRTAKRQPVIFADMYPSFIAASSQHANVGPAGGLAQSTVLYLVTERPLSEDSVYAF</sequence>
<dbReference type="NCBIfam" id="TIGR03749">
    <property type="entry name" value="conj_TIGR03749"/>
    <property type="match status" value="1"/>
</dbReference>
<name>A0A240EEZ3_9VIBR</name>
<feature type="signal peptide" evidence="1">
    <location>
        <begin position="1"/>
        <end position="23"/>
    </location>
</feature>
<dbReference type="Proteomes" id="UP000219336">
    <property type="component" value="Unassembled WGS sequence"/>
</dbReference>
<evidence type="ECO:0000313" key="3">
    <source>
        <dbReference type="Proteomes" id="UP000219336"/>
    </source>
</evidence>
<keyword evidence="3" id="KW-1185">Reference proteome</keyword>
<accession>A0A240EEZ3</accession>
<evidence type="ECO:0000256" key="1">
    <source>
        <dbReference type="SAM" id="SignalP"/>
    </source>
</evidence>
<reference evidence="3" key="1">
    <citation type="submission" date="2016-06" db="EMBL/GenBank/DDBJ databases">
        <authorList>
            <person name="Rodrigo-Torres L."/>
            <person name="Arahal R.D."/>
            <person name="Lucena T."/>
        </authorList>
    </citation>
    <scope>NUCLEOTIDE SEQUENCE [LARGE SCALE GENOMIC DNA]</scope>
    <source>
        <strain evidence="3">CECT8203</strain>
    </source>
</reference>
<feature type="chain" id="PRO_5013077122" description="TIGR03749 family integrating conjugative element protein" evidence="1">
    <location>
        <begin position="24"/>
        <end position="266"/>
    </location>
</feature>
<dbReference type="EMBL" id="OANU01000006">
    <property type="protein sequence ID" value="SNX47247.1"/>
    <property type="molecule type" value="Genomic_DNA"/>
</dbReference>
<gene>
    <name evidence="2" type="ORF">VTH8203_00848</name>
</gene>
<keyword evidence="1" id="KW-0732">Signal</keyword>
<dbReference type="OrthoDB" id="5829839at2"/>
<evidence type="ECO:0000313" key="2">
    <source>
        <dbReference type="EMBL" id="SNX47247.1"/>
    </source>
</evidence>
<organism evidence="2 3">
    <name type="scientific">Vibrio thalassae</name>
    <dbReference type="NCBI Taxonomy" id="1243014"/>
    <lineage>
        <taxon>Bacteria</taxon>
        <taxon>Pseudomonadati</taxon>
        <taxon>Pseudomonadota</taxon>
        <taxon>Gammaproteobacteria</taxon>
        <taxon>Vibrionales</taxon>
        <taxon>Vibrionaceae</taxon>
        <taxon>Vibrio</taxon>
    </lineage>
</organism>
<dbReference type="Pfam" id="PF11920">
    <property type="entry name" value="DUF3438"/>
    <property type="match status" value="1"/>
</dbReference>
<dbReference type="AlphaFoldDB" id="A0A240EEZ3"/>
<proteinExistence type="predicted"/>
<dbReference type="InterPro" id="IPR021844">
    <property type="entry name" value="Integr_conj_element_PFL4704"/>
</dbReference>